<evidence type="ECO:0000256" key="1">
    <source>
        <dbReference type="ARBA" id="ARBA00004651"/>
    </source>
</evidence>
<evidence type="ECO:0000256" key="9">
    <source>
        <dbReference type="SAM" id="Phobius"/>
    </source>
</evidence>
<dbReference type="RefSeq" id="WP_075714455.1">
    <property type="nucleotide sequence ID" value="NZ_MJIE01000001.1"/>
</dbReference>
<dbReference type="GO" id="GO:0015297">
    <property type="term" value="F:antiporter activity"/>
    <property type="evidence" value="ECO:0007669"/>
    <property type="project" value="UniProtKB-KW"/>
</dbReference>
<protein>
    <submittedName>
        <fullName evidence="11">Sodium:proton antiporter</fullName>
    </submittedName>
</protein>
<feature type="transmembrane region" description="Helical" evidence="9">
    <location>
        <begin position="12"/>
        <end position="34"/>
    </location>
</feature>
<dbReference type="STRING" id="1261640.BHK98_11665"/>
<dbReference type="Proteomes" id="UP000187404">
    <property type="component" value="Unassembled WGS sequence"/>
</dbReference>
<keyword evidence="4" id="KW-1003">Cell membrane</keyword>
<feature type="transmembrane region" description="Helical" evidence="9">
    <location>
        <begin position="201"/>
        <end position="219"/>
    </location>
</feature>
<comment type="caution">
    <text evidence="11">The sequence shown here is derived from an EMBL/GenBank/DDBJ whole genome shotgun (WGS) entry which is preliminary data.</text>
</comment>
<evidence type="ECO:0000256" key="6">
    <source>
        <dbReference type="ARBA" id="ARBA00022989"/>
    </source>
</evidence>
<feature type="transmembrane region" description="Helical" evidence="9">
    <location>
        <begin position="40"/>
        <end position="56"/>
    </location>
</feature>
<evidence type="ECO:0000256" key="8">
    <source>
        <dbReference type="ARBA" id="ARBA00038435"/>
    </source>
</evidence>
<dbReference type="Pfam" id="PF03553">
    <property type="entry name" value="Na_H_antiporter"/>
    <property type="match status" value="1"/>
</dbReference>
<dbReference type="EMBL" id="MJIE01000001">
    <property type="protein sequence ID" value="OLR56664.1"/>
    <property type="molecule type" value="Genomic_DNA"/>
</dbReference>
<feature type="transmembrane region" description="Helical" evidence="9">
    <location>
        <begin position="231"/>
        <end position="250"/>
    </location>
</feature>
<sequence length="488" mass="51298">MKEKKLLEFYGGRGMSLLPFAIFIVMIITTTFIWASISDGALWVPAFSALIIPFFFAKDKKYYSEVIIDGMASKDCLVPIVCWIFAGAFSRVLRVSGLASGIAGIAAGFGVGPTAFLIITFAASALFATASGTGFGTIAAGMGVLYPAGVALGCNHPLLAGAIISGAAFGDNLAPISDTTICSATTQGVDVPGVVRSRLKYCVAATIISVPVFIIVSMVKGADPSGTAENAAYNPWTLIMLIPVAITIYIAVKTGDIIVATTIGIVIGFVFAIPAGLIDFIHLDSNSEIPAVITVSGEGLDRTVGGVLYDGVASMIQVIVLCLLLFGSINIMRRGRGDILILNALGKVAKTATGAEWVVSLMVIVLSGIMGLNAPAILAVGASFAKPLGKQHGISPYRMANLMDAQSNTLAYCLPWSPAMIYTLSFAKDSGAPLTGIEVTPMVIYCFAMFIVMCISIMAKIGRRDLMDQLSPEMRAEYDHEDRIGEIV</sequence>
<accession>A0A1Q9JKH9</accession>
<keyword evidence="2" id="KW-0813">Transport</keyword>
<comment type="similarity">
    <text evidence="8">Belongs to the NhaC Na(+)/H(+) (TC 2.A.35) antiporter family.</text>
</comment>
<evidence type="ECO:0000256" key="7">
    <source>
        <dbReference type="ARBA" id="ARBA00023136"/>
    </source>
</evidence>
<proteinExistence type="inferred from homology"/>
<feature type="transmembrane region" description="Helical" evidence="9">
    <location>
        <begin position="357"/>
        <end position="380"/>
    </location>
</feature>
<evidence type="ECO:0000256" key="5">
    <source>
        <dbReference type="ARBA" id="ARBA00022692"/>
    </source>
</evidence>
<dbReference type="GO" id="GO:0005886">
    <property type="term" value="C:plasma membrane"/>
    <property type="evidence" value="ECO:0007669"/>
    <property type="project" value="UniProtKB-SubCell"/>
</dbReference>
<keyword evidence="6 9" id="KW-1133">Transmembrane helix</keyword>
<feature type="transmembrane region" description="Helical" evidence="9">
    <location>
        <begin position="442"/>
        <end position="461"/>
    </location>
</feature>
<feature type="transmembrane region" description="Helical" evidence="9">
    <location>
        <begin position="76"/>
        <end position="93"/>
    </location>
</feature>
<keyword evidence="3" id="KW-0050">Antiport</keyword>
<keyword evidence="5 9" id="KW-0812">Transmembrane</keyword>
<dbReference type="PANTHER" id="PTHR33451:SF5">
    <property type="entry name" value="NA+_H+ ANTIPORTER"/>
    <property type="match status" value="1"/>
</dbReference>
<dbReference type="PANTHER" id="PTHR33451">
    <property type="entry name" value="MALATE-2H(+)/NA(+)-LACTATE ANTIPORTER"/>
    <property type="match status" value="1"/>
</dbReference>
<evidence type="ECO:0000313" key="11">
    <source>
        <dbReference type="EMBL" id="OLR56664.1"/>
    </source>
</evidence>
<evidence type="ECO:0000313" key="12">
    <source>
        <dbReference type="Proteomes" id="UP000187404"/>
    </source>
</evidence>
<feature type="domain" description="Na+/H+ antiporter NhaC-like C-terminal" evidence="10">
    <location>
        <begin position="22"/>
        <end position="212"/>
    </location>
</feature>
<evidence type="ECO:0000256" key="3">
    <source>
        <dbReference type="ARBA" id="ARBA00022449"/>
    </source>
</evidence>
<name>A0A1Q9JKH9_9FIRM</name>
<reference evidence="11 12" key="1">
    <citation type="journal article" date="2016" name="Appl. Environ. Microbiol.">
        <title>Function and Phylogeny of Bacterial Butyryl Coenzyme A:Acetate Transferases and Their Diversity in the Proximal Colon of Swine.</title>
        <authorList>
            <person name="Trachsel J."/>
            <person name="Bayles D.O."/>
            <person name="Looft T."/>
            <person name="Levine U.Y."/>
            <person name="Allen H.K."/>
        </authorList>
    </citation>
    <scope>NUCLEOTIDE SEQUENCE [LARGE SCALE GENOMIC DNA]</scope>
    <source>
        <strain evidence="11 12">68-3-10</strain>
    </source>
</reference>
<organism evidence="11 12">
    <name type="scientific">Hornefia porci</name>
    <dbReference type="NCBI Taxonomy" id="2652292"/>
    <lineage>
        <taxon>Bacteria</taxon>
        <taxon>Bacillati</taxon>
        <taxon>Bacillota</taxon>
        <taxon>Clostridia</taxon>
        <taxon>Peptostreptococcales</taxon>
        <taxon>Anaerovoracaceae</taxon>
        <taxon>Hornefia</taxon>
    </lineage>
</organism>
<evidence type="ECO:0000256" key="2">
    <source>
        <dbReference type="ARBA" id="ARBA00022448"/>
    </source>
</evidence>
<dbReference type="InterPro" id="IPR018461">
    <property type="entry name" value="Na/H_Antiport_NhaC-like_C"/>
</dbReference>
<dbReference type="AlphaFoldDB" id="A0A1Q9JKH9"/>
<gene>
    <name evidence="11" type="ORF">BHK98_11665</name>
</gene>
<feature type="transmembrane region" description="Helical" evidence="9">
    <location>
        <begin position="307"/>
        <end position="326"/>
    </location>
</feature>
<evidence type="ECO:0000259" key="10">
    <source>
        <dbReference type="Pfam" id="PF03553"/>
    </source>
</evidence>
<comment type="subcellular location">
    <subcellularLocation>
        <location evidence="1">Cell membrane</location>
        <topology evidence="1">Multi-pass membrane protein</topology>
    </subcellularLocation>
</comment>
<evidence type="ECO:0000256" key="4">
    <source>
        <dbReference type="ARBA" id="ARBA00022475"/>
    </source>
</evidence>
<keyword evidence="7 9" id="KW-0472">Membrane</keyword>
<dbReference type="InterPro" id="IPR052180">
    <property type="entry name" value="NhaC_Na-H+_Antiporter"/>
</dbReference>
<keyword evidence="12" id="KW-1185">Reference proteome</keyword>
<feature type="transmembrane region" description="Helical" evidence="9">
    <location>
        <begin position="105"/>
        <end position="128"/>
    </location>
</feature>
<feature type="transmembrane region" description="Helical" evidence="9">
    <location>
        <begin position="257"/>
        <end position="278"/>
    </location>
</feature>
<dbReference type="OrthoDB" id="9790605at2"/>